<dbReference type="SUPFAM" id="SSF53474">
    <property type="entry name" value="alpha/beta-Hydrolases"/>
    <property type="match status" value="1"/>
</dbReference>
<keyword evidence="5" id="KW-1185">Reference proteome</keyword>
<evidence type="ECO:0000259" key="3">
    <source>
        <dbReference type="Pfam" id="PF07859"/>
    </source>
</evidence>
<dbReference type="InterPro" id="IPR013094">
    <property type="entry name" value="AB_hydrolase_3"/>
</dbReference>
<name>H6QDT2_PYROT</name>
<dbReference type="HOGENOM" id="CLU_012494_6_4_2"/>
<dbReference type="InterPro" id="IPR050300">
    <property type="entry name" value="GDXG_lipolytic_enzyme"/>
</dbReference>
<keyword evidence="2" id="KW-0378">Hydrolase</keyword>
<dbReference type="AlphaFoldDB" id="H6QDT2"/>
<dbReference type="PROSITE" id="PS01174">
    <property type="entry name" value="LIPASE_GDXG_SER"/>
    <property type="match status" value="1"/>
</dbReference>
<dbReference type="PANTHER" id="PTHR48081">
    <property type="entry name" value="AB HYDROLASE SUPERFAMILY PROTEIN C4A8.06C"/>
    <property type="match status" value="1"/>
</dbReference>
<dbReference type="PANTHER" id="PTHR48081:SF8">
    <property type="entry name" value="ALPHA_BETA HYDROLASE FOLD-3 DOMAIN-CONTAINING PROTEIN-RELATED"/>
    <property type="match status" value="1"/>
</dbReference>
<comment type="similarity">
    <text evidence="1">Belongs to the 'GDXG' lipolytic enzyme family.</text>
</comment>
<dbReference type="FunFam" id="3.40.50.1820:FF:000089">
    <property type="entry name" value="Alpha/beta hydrolase"/>
    <property type="match status" value="1"/>
</dbReference>
<dbReference type="EMBL" id="CP003316">
    <property type="protein sequence ID" value="AFA40702.1"/>
    <property type="molecule type" value="Genomic_DNA"/>
</dbReference>
<proteinExistence type="inferred from homology"/>
<reference evidence="4 5" key="1">
    <citation type="journal article" date="2012" name="Stand. Genomic Sci.">
        <title>Complete genome sequence of Pyrobaculum oguniense.</title>
        <authorList>
            <person name="Bernick D.L."/>
            <person name="Karplus K."/>
            <person name="Lui L.M."/>
            <person name="Coker J.K."/>
            <person name="Murphy J.N."/>
            <person name="Chan P.P."/>
            <person name="Cozen A.E."/>
            <person name="Lowe T.M."/>
        </authorList>
    </citation>
    <scope>NUCLEOTIDE SEQUENCE [LARGE SCALE GENOMIC DNA]</scope>
    <source>
        <strain evidence="4 5">TE7</strain>
    </source>
</reference>
<dbReference type="Pfam" id="PF07859">
    <property type="entry name" value="Abhydrolase_3"/>
    <property type="match status" value="1"/>
</dbReference>
<dbReference type="STRING" id="698757.Pogu_2675"/>
<sequence>MPLSPAVKQLLEQLSKVLRFKPDIDVNKFREGFNMSSQLLVKMANEPIYKTEDITIPTKEGTIRARIYRPSDRERLPAVVFYHGGGFVLGSIETHDHVCRRISRLSGAVVVSVDYRLAPEHKFPAAVHDAYESAKWVADNYDKLGIDNGKIAVAGDSAGGNLATVTAIMARDHGEDFVKYQVLIYPAVNLSASPTISRVEYSGEEYVILTSDLMSWFGRQYLSKFEDAFSPYASPIFAKLSGLPPALIITAEYDPLRDEGELYGYYLKVNGVRSTVVRYNGVIHGFVNFYPILEEGKEAISQIAISIRTRFEEP</sequence>
<evidence type="ECO:0000256" key="2">
    <source>
        <dbReference type="ARBA" id="ARBA00022801"/>
    </source>
</evidence>
<protein>
    <submittedName>
        <fullName evidence="4">Esterase/lipase</fullName>
    </submittedName>
</protein>
<gene>
    <name evidence="4" type="ordered locus">Pogu_2675</name>
</gene>
<dbReference type="KEGG" id="pog:Pogu_2675"/>
<evidence type="ECO:0000313" key="5">
    <source>
        <dbReference type="Proteomes" id="UP000009062"/>
    </source>
</evidence>
<dbReference type="InterPro" id="IPR029058">
    <property type="entry name" value="AB_hydrolase_fold"/>
</dbReference>
<dbReference type="GO" id="GO:0016787">
    <property type="term" value="F:hydrolase activity"/>
    <property type="evidence" value="ECO:0007669"/>
    <property type="project" value="UniProtKB-KW"/>
</dbReference>
<dbReference type="SMR" id="H6QDT2"/>
<evidence type="ECO:0000313" key="4">
    <source>
        <dbReference type="EMBL" id="AFA40702.1"/>
    </source>
</evidence>
<evidence type="ECO:0000256" key="1">
    <source>
        <dbReference type="ARBA" id="ARBA00010515"/>
    </source>
</evidence>
<feature type="domain" description="Alpha/beta hydrolase fold-3" evidence="3">
    <location>
        <begin position="79"/>
        <end position="287"/>
    </location>
</feature>
<dbReference type="eggNOG" id="arCOG02638">
    <property type="taxonomic scope" value="Archaea"/>
</dbReference>
<accession>H6QDT2</accession>
<dbReference type="Gene3D" id="3.40.50.1820">
    <property type="entry name" value="alpha/beta hydrolase"/>
    <property type="match status" value="1"/>
</dbReference>
<dbReference type="InterPro" id="IPR033140">
    <property type="entry name" value="Lipase_GDXG_put_SER_AS"/>
</dbReference>
<dbReference type="Proteomes" id="UP000009062">
    <property type="component" value="Chromosome"/>
</dbReference>
<organism evidence="4 5">
    <name type="scientific">Pyrobaculum oguniense (strain DSM 13380 / JCM 10595 / TE7)</name>
    <dbReference type="NCBI Taxonomy" id="698757"/>
    <lineage>
        <taxon>Archaea</taxon>
        <taxon>Thermoproteota</taxon>
        <taxon>Thermoprotei</taxon>
        <taxon>Thermoproteales</taxon>
        <taxon>Thermoproteaceae</taxon>
        <taxon>Pyrobaculum</taxon>
    </lineage>
</organism>